<evidence type="ECO:0000259" key="1">
    <source>
        <dbReference type="PROSITE" id="PS50053"/>
    </source>
</evidence>
<comment type="caution">
    <text evidence="2">The sequence shown here is derived from an EMBL/GenBank/DDBJ whole genome shotgun (WGS) entry which is preliminary data.</text>
</comment>
<feature type="domain" description="Ubiquitin-like" evidence="1">
    <location>
        <begin position="1"/>
        <end position="81"/>
    </location>
</feature>
<dbReference type="Pfam" id="PF00240">
    <property type="entry name" value="ubiquitin"/>
    <property type="match status" value="1"/>
</dbReference>
<dbReference type="PROSITE" id="PS50053">
    <property type="entry name" value="UBIQUITIN_2"/>
    <property type="match status" value="1"/>
</dbReference>
<protein>
    <recommendedName>
        <fullName evidence="1">Ubiquitin-like domain-containing protein</fullName>
    </recommendedName>
</protein>
<dbReference type="InterPro" id="IPR000626">
    <property type="entry name" value="Ubiquitin-like_dom"/>
</dbReference>
<dbReference type="PANTHER" id="PTHR47725">
    <property type="entry name" value="OS03G0364000 PROTEIN"/>
    <property type="match status" value="1"/>
</dbReference>
<gene>
    <name evidence="2" type="ORF">RB653_003060</name>
</gene>
<dbReference type="CDD" id="cd17039">
    <property type="entry name" value="Ubl_ubiquitin_like"/>
    <property type="match status" value="1"/>
</dbReference>
<evidence type="ECO:0000313" key="2">
    <source>
        <dbReference type="EMBL" id="KAK5578107.1"/>
    </source>
</evidence>
<keyword evidence="3" id="KW-1185">Reference proteome</keyword>
<dbReference type="SMART" id="SM00213">
    <property type="entry name" value="UBQ"/>
    <property type="match status" value="1"/>
</dbReference>
<proteinExistence type="predicted"/>
<reference evidence="2 3" key="1">
    <citation type="submission" date="2023-11" db="EMBL/GenBank/DDBJ databases">
        <title>Dfirmibasis_genome.</title>
        <authorList>
            <person name="Edelbroek B."/>
            <person name="Kjellin J."/>
            <person name="Jerlstrom-Hultqvist J."/>
            <person name="Soderbom F."/>
        </authorList>
    </citation>
    <scope>NUCLEOTIDE SEQUENCE [LARGE SCALE GENOMIC DNA]</scope>
    <source>
        <strain evidence="2 3">TNS-C-14</strain>
    </source>
</reference>
<dbReference type="InterPro" id="IPR029071">
    <property type="entry name" value="Ubiquitin-like_domsf"/>
</dbReference>
<accession>A0AAN7YW49</accession>
<dbReference type="PANTHER" id="PTHR47725:SF2">
    <property type="entry name" value="UBIQUITIN-LIKE DOMAIN-CONTAINING PROTEIN"/>
    <property type="match status" value="1"/>
</dbReference>
<dbReference type="AlphaFoldDB" id="A0AAN7YW49"/>
<dbReference type="EMBL" id="JAVFKY010000004">
    <property type="protein sequence ID" value="KAK5578107.1"/>
    <property type="molecule type" value="Genomic_DNA"/>
</dbReference>
<sequence length="92" mass="10520">MSLYFRVKRKEQTIFLSAEPNDTILKLKNDVAHINKLTDGNISEYVRFIFGGNPLDDKKTISQIHIPNDSVIYMVYKNGDSYEEIAPSILSP</sequence>
<dbReference type="Proteomes" id="UP001344447">
    <property type="component" value="Unassembled WGS sequence"/>
</dbReference>
<evidence type="ECO:0000313" key="3">
    <source>
        <dbReference type="Proteomes" id="UP001344447"/>
    </source>
</evidence>
<name>A0AAN7YW49_9MYCE</name>
<dbReference type="SUPFAM" id="SSF54236">
    <property type="entry name" value="Ubiquitin-like"/>
    <property type="match status" value="1"/>
</dbReference>
<organism evidence="2 3">
    <name type="scientific">Dictyostelium firmibasis</name>
    <dbReference type="NCBI Taxonomy" id="79012"/>
    <lineage>
        <taxon>Eukaryota</taxon>
        <taxon>Amoebozoa</taxon>
        <taxon>Evosea</taxon>
        <taxon>Eumycetozoa</taxon>
        <taxon>Dictyostelia</taxon>
        <taxon>Dictyosteliales</taxon>
        <taxon>Dictyosteliaceae</taxon>
        <taxon>Dictyostelium</taxon>
    </lineage>
</organism>
<dbReference type="Gene3D" id="3.10.20.90">
    <property type="entry name" value="Phosphatidylinositol 3-kinase Catalytic Subunit, Chain A, domain 1"/>
    <property type="match status" value="1"/>
</dbReference>